<dbReference type="PANTHER" id="PTHR14969">
    <property type="entry name" value="SPHINGOSINE-1-PHOSPHATE PHOSPHOHYDROLASE"/>
    <property type="match status" value="1"/>
</dbReference>
<evidence type="ECO:0000256" key="3">
    <source>
        <dbReference type="ARBA" id="ARBA00022692"/>
    </source>
</evidence>
<dbReference type="InterPro" id="IPR000326">
    <property type="entry name" value="PAP2/HPO"/>
</dbReference>
<evidence type="ECO:0000256" key="5">
    <source>
        <dbReference type="ARBA" id="ARBA00022989"/>
    </source>
</evidence>
<organism evidence="9 10">
    <name type="scientific">Carboxydichorda subterranea</name>
    <dbReference type="NCBI Taxonomy" id="3109565"/>
    <lineage>
        <taxon>Bacteria</taxon>
        <taxon>Bacillati</taxon>
        <taxon>Bacillota</taxon>
        <taxon>Limnochordia</taxon>
        <taxon>Limnochordales</taxon>
        <taxon>Geochordaceae</taxon>
        <taxon>Carboxydichorda</taxon>
    </lineage>
</organism>
<keyword evidence="2" id="KW-1003">Cell membrane</keyword>
<evidence type="ECO:0000256" key="4">
    <source>
        <dbReference type="ARBA" id="ARBA00022801"/>
    </source>
</evidence>
<accession>A0ABZ1BZY3</accession>
<dbReference type="SMART" id="SM00014">
    <property type="entry name" value="acidPPc"/>
    <property type="match status" value="1"/>
</dbReference>
<proteinExistence type="predicted"/>
<evidence type="ECO:0000256" key="6">
    <source>
        <dbReference type="ARBA" id="ARBA00023136"/>
    </source>
</evidence>
<keyword evidence="5 7" id="KW-1133">Transmembrane helix</keyword>
<dbReference type="Gene3D" id="1.20.144.10">
    <property type="entry name" value="Phosphatidic acid phosphatase type 2/haloperoxidase"/>
    <property type="match status" value="2"/>
</dbReference>
<evidence type="ECO:0000313" key="9">
    <source>
        <dbReference type="EMBL" id="WRP18269.1"/>
    </source>
</evidence>
<evidence type="ECO:0000256" key="1">
    <source>
        <dbReference type="ARBA" id="ARBA00004651"/>
    </source>
</evidence>
<dbReference type="EMBL" id="CP141615">
    <property type="protein sequence ID" value="WRP18269.1"/>
    <property type="molecule type" value="Genomic_DNA"/>
</dbReference>
<dbReference type="PANTHER" id="PTHR14969:SF62">
    <property type="entry name" value="DECAPRENYLPHOSPHORYL-5-PHOSPHORIBOSE PHOSPHATASE RV3807C-RELATED"/>
    <property type="match status" value="1"/>
</dbReference>
<gene>
    <name evidence="9" type="ORF">U7230_04480</name>
</gene>
<evidence type="ECO:0000256" key="2">
    <source>
        <dbReference type="ARBA" id="ARBA00022475"/>
    </source>
</evidence>
<feature type="transmembrane region" description="Helical" evidence="7">
    <location>
        <begin position="173"/>
        <end position="192"/>
    </location>
</feature>
<feature type="domain" description="Phosphatidic acid phosphatase type 2/haloperoxidase" evidence="8">
    <location>
        <begin position="79"/>
        <end position="188"/>
    </location>
</feature>
<comment type="subcellular location">
    <subcellularLocation>
        <location evidence="1">Cell membrane</location>
        <topology evidence="1">Multi-pass membrane protein</topology>
    </subcellularLocation>
</comment>
<sequence length="193" mass="21334">MGTYRGRWGVSRVLAMGRPSGWRRTLMSADLRLFWYVHMRMARRWLDRFMRVVTHLGGVMSTVGLCTALILMGPETRRVGYTALFALSTSHLLVQLLKRQVERPRPYLVLADRRVIVAPLSDYSFPSGHTTASFAIATVLAARWPAAGPLAFATASIVGLSRTYLGHHYPSDVLAGAAIGILFAYVSVVGIGW</sequence>
<keyword evidence="10" id="KW-1185">Reference proteome</keyword>
<dbReference type="Proteomes" id="UP001332192">
    <property type="component" value="Chromosome"/>
</dbReference>
<protein>
    <submittedName>
        <fullName evidence="9">Phosphatase PAP2 family protein</fullName>
    </submittedName>
</protein>
<feature type="transmembrane region" description="Helical" evidence="7">
    <location>
        <begin position="49"/>
        <end position="73"/>
    </location>
</feature>
<evidence type="ECO:0000313" key="10">
    <source>
        <dbReference type="Proteomes" id="UP001332192"/>
    </source>
</evidence>
<keyword evidence="6 7" id="KW-0472">Membrane</keyword>
<dbReference type="RefSeq" id="WP_324717540.1">
    <property type="nucleotide sequence ID" value="NZ_CP141615.1"/>
</dbReference>
<reference evidence="9 10" key="1">
    <citation type="journal article" date="2024" name="Front. Microbiol.">
        <title>Novel thermophilic genera Geochorda gen. nov. and Carboxydochorda gen. nov. from the deep terrestrial subsurface reveal the ecophysiological diversity in the class Limnochordia.</title>
        <authorList>
            <person name="Karnachuk O.V."/>
            <person name="Lukina A.P."/>
            <person name="Avakyan M.R."/>
            <person name="Kadnikov V.V."/>
            <person name="Begmatov S."/>
            <person name="Beletsky A.V."/>
            <person name="Vlasova K.G."/>
            <person name="Novikov A.A."/>
            <person name="Shcherbakova V.A."/>
            <person name="Mardanov A.V."/>
            <person name="Ravin N.V."/>
        </authorList>
    </citation>
    <scope>NUCLEOTIDE SEQUENCE [LARGE SCALE GENOMIC DNA]</scope>
    <source>
        <strain evidence="9 10">L945</strain>
    </source>
</reference>
<keyword evidence="3 7" id="KW-0812">Transmembrane</keyword>
<evidence type="ECO:0000259" key="8">
    <source>
        <dbReference type="SMART" id="SM00014"/>
    </source>
</evidence>
<dbReference type="InterPro" id="IPR036938">
    <property type="entry name" value="PAP2/HPO_sf"/>
</dbReference>
<name>A0ABZ1BZY3_9FIRM</name>
<dbReference type="Pfam" id="PF01569">
    <property type="entry name" value="PAP2"/>
    <property type="match status" value="1"/>
</dbReference>
<keyword evidence="4" id="KW-0378">Hydrolase</keyword>
<evidence type="ECO:0000256" key="7">
    <source>
        <dbReference type="SAM" id="Phobius"/>
    </source>
</evidence>
<dbReference type="SUPFAM" id="SSF48317">
    <property type="entry name" value="Acid phosphatase/Vanadium-dependent haloperoxidase"/>
    <property type="match status" value="1"/>
</dbReference>